<evidence type="ECO:0000256" key="3">
    <source>
        <dbReference type="ARBA" id="ARBA00022833"/>
    </source>
</evidence>
<feature type="region of interest" description="Disordered" evidence="5">
    <location>
        <begin position="486"/>
        <end position="509"/>
    </location>
</feature>
<feature type="compositionally biased region" description="Low complexity" evidence="5">
    <location>
        <begin position="284"/>
        <end position="295"/>
    </location>
</feature>
<feature type="compositionally biased region" description="Polar residues" evidence="5">
    <location>
        <begin position="673"/>
        <end position="682"/>
    </location>
</feature>
<dbReference type="AlphaFoldDB" id="G0SA16"/>
<dbReference type="GO" id="GO:0003676">
    <property type="term" value="F:nucleic acid binding"/>
    <property type="evidence" value="ECO:0007669"/>
    <property type="project" value="InterPro"/>
</dbReference>
<keyword evidence="1" id="KW-0479">Metal-binding</keyword>
<proteinExistence type="predicted"/>
<feature type="region of interest" description="Disordered" evidence="5">
    <location>
        <begin position="669"/>
        <end position="724"/>
    </location>
</feature>
<dbReference type="GO" id="GO:0008270">
    <property type="term" value="F:zinc ion binding"/>
    <property type="evidence" value="ECO:0007669"/>
    <property type="project" value="UniProtKB-KW"/>
</dbReference>
<dbReference type="InterPro" id="IPR006572">
    <property type="entry name" value="Znf_DBF"/>
</dbReference>
<dbReference type="GO" id="GO:0043539">
    <property type="term" value="F:protein serine/threonine kinase activator activity"/>
    <property type="evidence" value="ECO:0007669"/>
    <property type="project" value="TreeGrafter"/>
</dbReference>
<dbReference type="Pfam" id="PF07535">
    <property type="entry name" value="zf-DBF"/>
    <property type="match status" value="1"/>
</dbReference>
<organism evidence="8">
    <name type="scientific">Chaetomium thermophilum (strain DSM 1495 / CBS 144.50 / IMI 039719)</name>
    <name type="common">Thermochaetoides thermophila</name>
    <dbReference type="NCBI Taxonomy" id="759272"/>
    <lineage>
        <taxon>Eukaryota</taxon>
        <taxon>Fungi</taxon>
        <taxon>Dikarya</taxon>
        <taxon>Ascomycota</taxon>
        <taxon>Pezizomycotina</taxon>
        <taxon>Sordariomycetes</taxon>
        <taxon>Sordariomycetidae</taxon>
        <taxon>Sordariales</taxon>
        <taxon>Chaetomiaceae</taxon>
        <taxon>Thermochaetoides</taxon>
    </lineage>
</organism>
<dbReference type="PROSITE" id="PS51265">
    <property type="entry name" value="ZF_DBF4"/>
    <property type="match status" value="1"/>
</dbReference>
<keyword evidence="3" id="KW-0862">Zinc</keyword>
<dbReference type="FunFam" id="6.10.250.3410:FF:000001">
    <property type="entry name" value="Protein DBF4 homolog A"/>
    <property type="match status" value="1"/>
</dbReference>
<dbReference type="Gene3D" id="6.10.250.3410">
    <property type="entry name" value="DBF zinc finger"/>
    <property type="match status" value="1"/>
</dbReference>
<dbReference type="RefSeq" id="XP_006694473.1">
    <property type="nucleotide sequence ID" value="XM_006694410.1"/>
</dbReference>
<dbReference type="Gene3D" id="3.40.50.10190">
    <property type="entry name" value="BRCT domain"/>
    <property type="match status" value="2"/>
</dbReference>
<dbReference type="STRING" id="759272.G0SA16"/>
<feature type="compositionally biased region" description="Basic and acidic residues" evidence="5">
    <location>
        <begin position="556"/>
        <end position="565"/>
    </location>
</feature>
<evidence type="ECO:0000256" key="1">
    <source>
        <dbReference type="ARBA" id="ARBA00022723"/>
    </source>
</evidence>
<evidence type="ECO:0000256" key="5">
    <source>
        <dbReference type="SAM" id="MobiDB-lite"/>
    </source>
</evidence>
<dbReference type="PANTHER" id="PTHR15375:SF26">
    <property type="entry name" value="PROTEIN CHIFFON"/>
    <property type="match status" value="1"/>
</dbReference>
<dbReference type="InterPro" id="IPR038545">
    <property type="entry name" value="Znf_DBF_sf"/>
</dbReference>
<dbReference type="Pfam" id="PF22437">
    <property type="entry name" value="DBF4_BRCT"/>
    <property type="match status" value="1"/>
</dbReference>
<dbReference type="KEGG" id="cthr:CTHT_0040660"/>
<name>G0SA16_CHATD</name>
<dbReference type="EMBL" id="GL988043">
    <property type="protein sequence ID" value="EGS19588.1"/>
    <property type="molecule type" value="Genomic_DNA"/>
</dbReference>
<feature type="compositionally biased region" description="Low complexity" evidence="5">
    <location>
        <begin position="147"/>
        <end position="172"/>
    </location>
</feature>
<dbReference type="InterPro" id="IPR036420">
    <property type="entry name" value="BRCT_dom_sf"/>
</dbReference>
<feature type="compositionally biased region" description="Basic and acidic residues" evidence="5">
    <location>
        <begin position="486"/>
        <end position="505"/>
    </location>
</feature>
<dbReference type="SUPFAM" id="SSF52113">
    <property type="entry name" value="BRCT domain"/>
    <property type="match status" value="1"/>
</dbReference>
<keyword evidence="2 4" id="KW-0863">Zinc-finger</keyword>
<feature type="compositionally biased region" description="Basic and acidic residues" evidence="5">
    <location>
        <begin position="118"/>
        <end position="127"/>
    </location>
</feature>
<accession>G0SA16</accession>
<dbReference type="SMART" id="SM00586">
    <property type="entry name" value="ZnF_DBF"/>
    <property type="match status" value="1"/>
</dbReference>
<dbReference type="PANTHER" id="PTHR15375">
    <property type="entry name" value="ACTIVATOR OF S-PHASE KINASE-RELATED"/>
    <property type="match status" value="1"/>
</dbReference>
<dbReference type="eggNOG" id="KOG4139">
    <property type="taxonomic scope" value="Eukaryota"/>
</dbReference>
<feature type="compositionally biased region" description="Polar residues" evidence="5">
    <location>
        <begin position="181"/>
        <end position="197"/>
    </location>
</feature>
<evidence type="ECO:0000313" key="8">
    <source>
        <dbReference type="Proteomes" id="UP000008066"/>
    </source>
</evidence>
<feature type="region of interest" description="Disordered" evidence="5">
    <location>
        <begin position="283"/>
        <end position="303"/>
    </location>
</feature>
<evidence type="ECO:0000256" key="2">
    <source>
        <dbReference type="ARBA" id="ARBA00022771"/>
    </source>
</evidence>
<dbReference type="OMA" id="GMKIWAI"/>
<protein>
    <submittedName>
        <fullName evidence="7">Hsk1-interacting molecule 1-like protein</fullName>
    </submittedName>
</protein>
<dbReference type="OrthoDB" id="21380at2759"/>
<dbReference type="HOGENOM" id="CLU_017715_0_0_1"/>
<dbReference type="GeneID" id="18258104"/>
<keyword evidence="8" id="KW-1185">Reference proteome</keyword>
<dbReference type="GO" id="GO:0010571">
    <property type="term" value="P:positive regulation of nuclear cell cycle DNA replication"/>
    <property type="evidence" value="ECO:0007669"/>
    <property type="project" value="TreeGrafter"/>
</dbReference>
<feature type="region of interest" description="Disordered" evidence="5">
    <location>
        <begin position="535"/>
        <end position="592"/>
    </location>
</feature>
<feature type="domain" description="DBF4-type" evidence="6">
    <location>
        <begin position="714"/>
        <end position="763"/>
    </location>
</feature>
<sequence length="767" mass="84088">MLPLSEWSTTNGAPACSAAAKLRSSSNIRLSTARFKCTTTIIITTTTTTTTSTGPSLAAANRKPATRNPRRGSSPPVSARSWRQPTIDDCCESTNPNAANSPLRPSAAALPGAKKCRSHADMLREEAYPQPPPAKRQMIDRGVASPSRSKTTMAAATSTTTSLSTAATTTASRADIHRSASRVTASTHGSQRASHASTHADYQPTQQDIEMLRQWHANTRAAFPKMVFYFESIPDDLRARLAKQVSSLGAREEKFFSIEITHVVTTRPIPPVKKTHEVTETAEEAAPANNEQPETINPSLLNRNTTTEPLSLAAARRASKLAYDAASKKLPIRVHEDPIKRPKPRSTDVLDRAREMGKKIWSLEKLQKILEYLLYPDPITSAALGLSRHNTRASTKPTDPQDKLAQALEAERVHGPSDRDPTVSNRELKLFKGPYIYVYDIDEKTKPIMAREYPKVSDPKDGEWPQFRVTSHGRCPFIIDEHYDIPEKKRRDKDRAKERPAKEEVETTAVATATTTTTTTTTAAAAAAAAAAAVPTAQAPKPVEENPPKPVTGKRTLKEMEDGHNRGAAVTRSTEQFDREKAQNPPSFDFRTNAFMSRAKPGLFLAGEPVASGLQPSNVTSAIRSQMVSSTGGVLGAKAGTSKEIHGLQRRVVLQKAVTPAVAQDVGHDATTFGRSASTSRAQPKPELLDGEEPQKRDKLRRSASMPVSQPKKRDPKPGYCENCQDKFADFEEHIVSRQHRKFAENDANWVQLDALLAQLKRVPRQR</sequence>
<reference evidence="7 8" key="1">
    <citation type="journal article" date="2011" name="Cell">
        <title>Insight into structure and assembly of the nuclear pore complex by utilizing the genome of a eukaryotic thermophile.</title>
        <authorList>
            <person name="Amlacher S."/>
            <person name="Sarges P."/>
            <person name="Flemming D."/>
            <person name="van Noort V."/>
            <person name="Kunze R."/>
            <person name="Devos D.P."/>
            <person name="Arumugam M."/>
            <person name="Bork P."/>
            <person name="Hurt E."/>
        </authorList>
    </citation>
    <scope>NUCLEOTIDE SEQUENCE [LARGE SCALE GENOMIC DNA]</scope>
    <source>
        <strain evidence="8">DSM 1495 / CBS 144.50 / IMI 039719</strain>
    </source>
</reference>
<dbReference type="GO" id="GO:0031431">
    <property type="term" value="C:Dbf4-dependent protein kinase complex"/>
    <property type="evidence" value="ECO:0007669"/>
    <property type="project" value="TreeGrafter"/>
</dbReference>
<dbReference type="Pfam" id="PF08630">
    <property type="entry name" value="Dfp1_Him1_M"/>
    <property type="match status" value="1"/>
</dbReference>
<dbReference type="InterPro" id="IPR055116">
    <property type="entry name" value="DBF4_BRCT"/>
</dbReference>
<dbReference type="GO" id="GO:1901987">
    <property type="term" value="P:regulation of cell cycle phase transition"/>
    <property type="evidence" value="ECO:0007669"/>
    <property type="project" value="TreeGrafter"/>
</dbReference>
<gene>
    <name evidence="7" type="ORF">CTHT_0040660</name>
</gene>
<evidence type="ECO:0000256" key="4">
    <source>
        <dbReference type="PROSITE-ProRule" id="PRU00600"/>
    </source>
</evidence>
<feature type="region of interest" description="Disordered" evidence="5">
    <location>
        <begin position="48"/>
        <end position="203"/>
    </location>
</feature>
<dbReference type="InterPro" id="IPR013939">
    <property type="entry name" value="Regulatory_Dfp1/Him1"/>
</dbReference>
<dbReference type="Proteomes" id="UP000008066">
    <property type="component" value="Unassembled WGS sequence"/>
</dbReference>
<evidence type="ECO:0000313" key="7">
    <source>
        <dbReference type="EMBL" id="EGS19588.1"/>
    </source>
</evidence>
<dbReference type="InterPro" id="IPR051590">
    <property type="entry name" value="Replication_Regulatory_Kinase"/>
</dbReference>
<evidence type="ECO:0000259" key="6">
    <source>
        <dbReference type="PROSITE" id="PS51265"/>
    </source>
</evidence>